<evidence type="ECO:0000256" key="4">
    <source>
        <dbReference type="ARBA" id="ARBA00022737"/>
    </source>
</evidence>
<keyword evidence="6" id="KW-1015">Disulfide bond</keyword>
<feature type="chain" id="PRO_5026767454" description="BPTI/Kunitz inhibitor domain-containing protein" evidence="9">
    <location>
        <begin position="22"/>
        <end position="181"/>
    </location>
</feature>
<dbReference type="EMBL" id="GIDH01001404">
    <property type="protein sequence ID" value="NOV53347.1"/>
    <property type="molecule type" value="Transcribed_RNA"/>
</dbReference>
<dbReference type="PANTHER" id="PTHR10083:SF376">
    <property type="entry name" value="SERINE PEPTIDASE INHIBITOR, KUNITZ TYPE, 3"/>
    <property type="match status" value="1"/>
</dbReference>
<evidence type="ECO:0000256" key="3">
    <source>
        <dbReference type="ARBA" id="ARBA00022690"/>
    </source>
</evidence>
<accession>A0A6M2E907</accession>
<feature type="domain" description="BPTI/Kunitz inhibitor" evidence="10">
    <location>
        <begin position="27"/>
        <end position="77"/>
    </location>
</feature>
<evidence type="ECO:0000313" key="11">
    <source>
        <dbReference type="EMBL" id="NOV53347.1"/>
    </source>
</evidence>
<dbReference type="Pfam" id="PF00014">
    <property type="entry name" value="Kunitz_BPTI"/>
    <property type="match status" value="2"/>
</dbReference>
<name>A0A6M2E907_9ACAR</name>
<evidence type="ECO:0000256" key="8">
    <source>
        <dbReference type="ARBA" id="ARBA00034146"/>
    </source>
</evidence>
<proteinExistence type="predicted"/>
<evidence type="ECO:0000256" key="5">
    <source>
        <dbReference type="ARBA" id="ARBA00022900"/>
    </source>
</evidence>
<reference evidence="11" key="1">
    <citation type="submission" date="2019-12" db="EMBL/GenBank/DDBJ databases">
        <title>The sialotranscriptome of the gopher-tortoise tick, Amblyomma tuberculatum.</title>
        <authorList>
            <person name="Karim S."/>
            <person name="Andersen J."/>
            <person name="Kumar D."/>
            <person name="Adamson S."/>
            <person name="Ennen J."/>
            <person name="Qualis C.P."/>
            <person name="Ribeiro J.M.C."/>
        </authorList>
    </citation>
    <scope>NUCLEOTIDE SEQUENCE</scope>
    <source>
        <strain evidence="11">Removed</strain>
        <tissue evidence="11">Salivary glands</tissue>
    </source>
</reference>
<evidence type="ECO:0000256" key="1">
    <source>
        <dbReference type="ARBA" id="ARBA00004613"/>
    </source>
</evidence>
<dbReference type="CDD" id="cd22638">
    <property type="entry name" value="Kunitz_amblin-like"/>
    <property type="match status" value="1"/>
</dbReference>
<evidence type="ECO:0000256" key="9">
    <source>
        <dbReference type="SAM" id="SignalP"/>
    </source>
</evidence>
<dbReference type="AlphaFoldDB" id="A0A6M2E907"/>
<organism evidence="11">
    <name type="scientific">Amblyomma tuberculatum</name>
    <dbReference type="NCBI Taxonomy" id="48802"/>
    <lineage>
        <taxon>Eukaryota</taxon>
        <taxon>Metazoa</taxon>
        <taxon>Ecdysozoa</taxon>
        <taxon>Arthropoda</taxon>
        <taxon>Chelicerata</taxon>
        <taxon>Arachnida</taxon>
        <taxon>Acari</taxon>
        <taxon>Parasitiformes</taxon>
        <taxon>Ixodida</taxon>
        <taxon>Ixodoidea</taxon>
        <taxon>Ixodidae</taxon>
        <taxon>Amblyomminae</taxon>
        <taxon>Amblyomma</taxon>
    </lineage>
</organism>
<keyword evidence="7" id="KW-0800">Toxin</keyword>
<keyword evidence="3" id="KW-0646">Protease inhibitor</keyword>
<evidence type="ECO:0000256" key="7">
    <source>
        <dbReference type="ARBA" id="ARBA00023240"/>
    </source>
</evidence>
<evidence type="ECO:0000256" key="2">
    <source>
        <dbReference type="ARBA" id="ARBA00022525"/>
    </source>
</evidence>
<dbReference type="SUPFAM" id="SSF57362">
    <property type="entry name" value="BPTI-like"/>
    <property type="match status" value="2"/>
</dbReference>
<dbReference type="PANTHER" id="PTHR10083">
    <property type="entry name" value="KUNITZ-TYPE PROTEASE INHIBITOR-RELATED"/>
    <property type="match status" value="1"/>
</dbReference>
<dbReference type="PRINTS" id="PR00759">
    <property type="entry name" value="BASICPTASE"/>
</dbReference>
<dbReference type="SMART" id="SM00131">
    <property type="entry name" value="KU"/>
    <property type="match status" value="2"/>
</dbReference>
<dbReference type="CDD" id="cd00109">
    <property type="entry name" value="Kunitz-type"/>
    <property type="match status" value="1"/>
</dbReference>
<dbReference type="InterPro" id="IPR020901">
    <property type="entry name" value="Prtase_inh_Kunz-CS"/>
</dbReference>
<dbReference type="PROSITE" id="PS50279">
    <property type="entry name" value="BPTI_KUNITZ_2"/>
    <property type="match status" value="2"/>
</dbReference>
<keyword evidence="5" id="KW-0722">Serine protease inhibitor</keyword>
<sequence>MRANAYLGTLVLSLIVAQAGGIKWSRCFRQRAIGSCERKVPSWYFDIWSLRCKGFLYSGCGGNSNRFSTEEECQKSCLPKYKRKDVCSLKPKTGKCKAAIPMWYYDSELDECRGLIYGGCKGNANRFNTCLSCMKRCSGNKKARKICKKQTAEFLKKYNLGSEQQRKTPRWSVAMRIPFIG</sequence>
<protein>
    <recommendedName>
        <fullName evidence="10">BPTI/Kunitz inhibitor domain-containing protein</fullName>
    </recommendedName>
</protein>
<dbReference type="InterPro" id="IPR002223">
    <property type="entry name" value="Kunitz_BPTI"/>
</dbReference>
<keyword evidence="8" id="KW-1203">Blood coagulation cascade inhibiting toxin</keyword>
<dbReference type="PROSITE" id="PS00280">
    <property type="entry name" value="BPTI_KUNITZ_1"/>
    <property type="match status" value="1"/>
</dbReference>
<keyword evidence="4" id="KW-0677">Repeat</keyword>
<dbReference type="FunFam" id="4.10.410.10:FF:000020">
    <property type="entry name" value="Collagen, type VI, alpha 3"/>
    <property type="match status" value="2"/>
</dbReference>
<dbReference type="GO" id="GO:0004867">
    <property type="term" value="F:serine-type endopeptidase inhibitor activity"/>
    <property type="evidence" value="ECO:0007669"/>
    <property type="project" value="UniProtKB-KW"/>
</dbReference>
<dbReference type="InterPro" id="IPR050098">
    <property type="entry name" value="TFPI/VKTCI-like"/>
</dbReference>
<feature type="signal peptide" evidence="9">
    <location>
        <begin position="1"/>
        <end position="21"/>
    </location>
</feature>
<feature type="domain" description="BPTI/Kunitz inhibitor" evidence="10">
    <location>
        <begin position="87"/>
        <end position="137"/>
    </location>
</feature>
<dbReference type="GO" id="GO:0005615">
    <property type="term" value="C:extracellular space"/>
    <property type="evidence" value="ECO:0007669"/>
    <property type="project" value="TreeGrafter"/>
</dbReference>
<keyword evidence="2" id="KW-0964">Secreted</keyword>
<comment type="subcellular location">
    <subcellularLocation>
        <location evidence="1">Secreted</location>
    </subcellularLocation>
</comment>
<keyword evidence="9" id="KW-0732">Signal</keyword>
<keyword evidence="7" id="KW-1199">Hemostasis impairing toxin</keyword>
<dbReference type="InterPro" id="IPR036880">
    <property type="entry name" value="Kunitz_BPTI_sf"/>
</dbReference>
<evidence type="ECO:0000259" key="10">
    <source>
        <dbReference type="PROSITE" id="PS50279"/>
    </source>
</evidence>
<dbReference type="Gene3D" id="4.10.410.10">
    <property type="entry name" value="Pancreatic trypsin inhibitor Kunitz domain"/>
    <property type="match status" value="2"/>
</dbReference>
<evidence type="ECO:0000256" key="6">
    <source>
        <dbReference type="ARBA" id="ARBA00023157"/>
    </source>
</evidence>